<feature type="domain" description="Cytosol aminopeptidase" evidence="10">
    <location>
        <begin position="337"/>
        <end position="344"/>
    </location>
</feature>
<dbReference type="EC" id="3.4.11.10" evidence="9"/>
<dbReference type="PANTHER" id="PTHR11963">
    <property type="entry name" value="LEUCINE AMINOPEPTIDASE-RELATED"/>
    <property type="match status" value="1"/>
</dbReference>
<name>A0ABX8V5Z8_9BACT</name>
<dbReference type="PANTHER" id="PTHR11963:SF23">
    <property type="entry name" value="CYTOSOL AMINOPEPTIDASE"/>
    <property type="match status" value="1"/>
</dbReference>
<dbReference type="EC" id="3.4.11.1" evidence="9"/>
<dbReference type="PRINTS" id="PR00481">
    <property type="entry name" value="LAMNOPPTDASE"/>
</dbReference>
<protein>
    <recommendedName>
        <fullName evidence="9">Probable cytosol aminopeptidase</fullName>
        <ecNumber evidence="9">3.4.11.1</ecNumber>
    </recommendedName>
    <alternativeName>
        <fullName evidence="9">Leucine aminopeptidase</fullName>
        <shortName evidence="9">LAP</shortName>
        <ecNumber evidence="9">3.4.11.10</ecNumber>
    </alternativeName>
    <alternativeName>
        <fullName evidence="9">Leucyl aminopeptidase</fullName>
    </alternativeName>
</protein>
<keyword evidence="4 9" id="KW-0031">Aminopeptidase</keyword>
<evidence type="ECO:0000256" key="7">
    <source>
        <dbReference type="ARBA" id="ARBA00022801"/>
    </source>
</evidence>
<dbReference type="PROSITE" id="PS00631">
    <property type="entry name" value="CYTOSOL_AP"/>
    <property type="match status" value="1"/>
</dbReference>
<feature type="binding site" evidence="9">
    <location>
        <position position="341"/>
    </location>
    <ligand>
        <name>Mn(2+)</name>
        <dbReference type="ChEBI" id="CHEBI:29035"/>
        <label>1</label>
    </ligand>
</feature>
<dbReference type="InterPro" id="IPR011356">
    <property type="entry name" value="Leucine_aapep/pepB"/>
</dbReference>
<reference evidence="11 12" key="1">
    <citation type="journal article" date="2022" name="bioRxiv">
        <title>Ecology and evolution of chlamydial symbionts of arthropods.</title>
        <authorList>
            <person name="Halter T."/>
            <person name="Koestlbacher S."/>
            <person name="Collingro A."/>
            <person name="Sixt B.S."/>
            <person name="Toenshoff E.R."/>
            <person name="Hendrickx F."/>
            <person name="Kostanjsek R."/>
            <person name="Horn M."/>
        </authorList>
    </citation>
    <scope>NUCLEOTIDE SEQUENCE [LARGE SCALE GENOMIC DNA]</scope>
    <source>
        <strain evidence="11">W744xW776</strain>
    </source>
</reference>
<gene>
    <name evidence="9" type="primary">pepA</name>
    <name evidence="11" type="ORF">RHABOEDO_001252</name>
</gene>
<comment type="function">
    <text evidence="9">Presumably involved in the processing and regular turnover of intracellular proteins. Catalyzes the removal of unsubstituted N-terminal amino acids from various peptides.</text>
</comment>
<dbReference type="InterPro" id="IPR043472">
    <property type="entry name" value="Macro_dom-like"/>
</dbReference>
<feature type="binding site" evidence="9">
    <location>
        <position position="257"/>
    </location>
    <ligand>
        <name>Mn(2+)</name>
        <dbReference type="ChEBI" id="CHEBI:29035"/>
        <label>2</label>
    </ligand>
</feature>
<comment type="catalytic activity">
    <reaction evidence="2 9">
        <text>Release of an N-terminal amino acid, preferentially leucine, but not glutamic or aspartic acids.</text>
        <dbReference type="EC" id="3.4.11.10"/>
    </reaction>
</comment>
<comment type="cofactor">
    <cofactor evidence="9">
        <name>Mn(2+)</name>
        <dbReference type="ChEBI" id="CHEBI:29035"/>
    </cofactor>
    <text evidence="9">Binds 2 manganese ions per subunit.</text>
</comment>
<dbReference type="InterPro" id="IPR008283">
    <property type="entry name" value="Peptidase_M17_N"/>
</dbReference>
<evidence type="ECO:0000256" key="8">
    <source>
        <dbReference type="ARBA" id="ARBA00023211"/>
    </source>
</evidence>
<dbReference type="CDD" id="cd00433">
    <property type="entry name" value="Peptidase_M17"/>
    <property type="match status" value="1"/>
</dbReference>
<evidence type="ECO:0000256" key="5">
    <source>
        <dbReference type="ARBA" id="ARBA00022670"/>
    </source>
</evidence>
<evidence type="ECO:0000259" key="10">
    <source>
        <dbReference type="PROSITE" id="PS00631"/>
    </source>
</evidence>
<dbReference type="Proteomes" id="UP000826014">
    <property type="component" value="Chromosome"/>
</dbReference>
<comment type="catalytic activity">
    <reaction evidence="1 9">
        <text>Release of an N-terminal amino acid, Xaa-|-Yaa-, in which Xaa is preferably Leu, but may be other amino acids including Pro although not Arg or Lys, and Yaa may be Pro. Amino acid amides and methyl esters are also readily hydrolyzed, but rates on arylamides are exceedingly low.</text>
        <dbReference type="EC" id="3.4.11.1"/>
    </reaction>
</comment>
<keyword evidence="8 9" id="KW-0464">Manganese</keyword>
<keyword evidence="12" id="KW-1185">Reference proteome</keyword>
<keyword evidence="6 9" id="KW-0479">Metal-binding</keyword>
<dbReference type="InterPro" id="IPR023042">
    <property type="entry name" value="Peptidase_M17_leu_NH2_pept"/>
</dbReference>
<evidence type="ECO:0000256" key="1">
    <source>
        <dbReference type="ARBA" id="ARBA00000135"/>
    </source>
</evidence>
<dbReference type="NCBIfam" id="NF002074">
    <property type="entry name" value="PRK00913.1-4"/>
    <property type="match status" value="1"/>
</dbReference>
<feature type="binding site" evidence="9">
    <location>
        <position position="280"/>
    </location>
    <ligand>
        <name>Mn(2+)</name>
        <dbReference type="ChEBI" id="CHEBI:29035"/>
        <label>2</label>
    </ligand>
</feature>
<keyword evidence="7 9" id="KW-0378">Hydrolase</keyword>
<dbReference type="HAMAP" id="MF_00181">
    <property type="entry name" value="Cytosol_peptidase_M17"/>
    <property type="match status" value="1"/>
</dbReference>
<evidence type="ECO:0000256" key="6">
    <source>
        <dbReference type="ARBA" id="ARBA00022723"/>
    </source>
</evidence>
<dbReference type="Pfam" id="PF00883">
    <property type="entry name" value="Peptidase_M17"/>
    <property type="match status" value="1"/>
</dbReference>
<dbReference type="RefSeq" id="WP_215216552.1">
    <property type="nucleotide sequence ID" value="NZ_CP075587.1"/>
</dbReference>
<accession>A0ABX8V5Z8</accession>
<comment type="subcellular location">
    <subcellularLocation>
        <location evidence="9">Cytoplasm</location>
    </subcellularLocation>
</comment>
<dbReference type="SUPFAM" id="SSF53187">
    <property type="entry name" value="Zn-dependent exopeptidases"/>
    <property type="match status" value="1"/>
</dbReference>
<dbReference type="InterPro" id="IPR000819">
    <property type="entry name" value="Peptidase_M17_C"/>
</dbReference>
<evidence type="ECO:0000313" key="11">
    <source>
        <dbReference type="EMBL" id="QYF49002.1"/>
    </source>
</evidence>
<proteinExistence type="inferred from homology"/>
<evidence type="ECO:0000256" key="9">
    <source>
        <dbReference type="HAMAP-Rule" id="MF_00181"/>
    </source>
</evidence>
<evidence type="ECO:0000256" key="3">
    <source>
        <dbReference type="ARBA" id="ARBA00009528"/>
    </source>
</evidence>
<dbReference type="Pfam" id="PF02789">
    <property type="entry name" value="Peptidase_M17_N"/>
    <property type="match status" value="1"/>
</dbReference>
<feature type="binding site" evidence="9">
    <location>
        <position position="341"/>
    </location>
    <ligand>
        <name>Mn(2+)</name>
        <dbReference type="ChEBI" id="CHEBI:29035"/>
        <label>2</label>
    </ligand>
</feature>
<dbReference type="GO" id="GO:0004177">
    <property type="term" value="F:aminopeptidase activity"/>
    <property type="evidence" value="ECO:0007669"/>
    <property type="project" value="UniProtKB-KW"/>
</dbReference>
<dbReference type="NCBIfam" id="NF002083">
    <property type="entry name" value="PRK00913.3-5"/>
    <property type="match status" value="1"/>
</dbReference>
<comment type="similarity">
    <text evidence="3 9">Belongs to the peptidase M17 family.</text>
</comment>
<feature type="binding site" evidence="9">
    <location>
        <position position="262"/>
    </location>
    <ligand>
        <name>Mn(2+)</name>
        <dbReference type="ChEBI" id="CHEBI:29035"/>
        <label>1</label>
    </ligand>
</feature>
<keyword evidence="5 9" id="KW-0645">Protease</keyword>
<evidence type="ECO:0000256" key="2">
    <source>
        <dbReference type="ARBA" id="ARBA00000967"/>
    </source>
</evidence>
<dbReference type="EMBL" id="CP075587">
    <property type="protein sequence ID" value="QYF49002.1"/>
    <property type="molecule type" value="Genomic_DNA"/>
</dbReference>
<feature type="binding site" evidence="9">
    <location>
        <position position="339"/>
    </location>
    <ligand>
        <name>Mn(2+)</name>
        <dbReference type="ChEBI" id="CHEBI:29035"/>
        <label>1</label>
    </ligand>
</feature>
<dbReference type="SUPFAM" id="SSF52949">
    <property type="entry name" value="Macro domain-like"/>
    <property type="match status" value="1"/>
</dbReference>
<feature type="active site" evidence="9">
    <location>
        <position position="269"/>
    </location>
</feature>
<feature type="binding site" evidence="9">
    <location>
        <position position="262"/>
    </location>
    <ligand>
        <name>Mn(2+)</name>
        <dbReference type="ChEBI" id="CHEBI:29035"/>
        <label>2</label>
    </ligand>
</feature>
<keyword evidence="9" id="KW-0963">Cytoplasm</keyword>
<dbReference type="Gene3D" id="3.40.630.10">
    <property type="entry name" value="Zn peptidases"/>
    <property type="match status" value="1"/>
</dbReference>
<evidence type="ECO:0000313" key="12">
    <source>
        <dbReference type="Proteomes" id="UP000826014"/>
    </source>
</evidence>
<sequence length="494" mass="54053">MIKITHISDLKKRKYADAVICPVWETKTQAQIALELKEFDVLIKIPLDDFSGKKGETLLLYREKGIEKRVLLLGLGEKADCQEETLRQSYASAVKQLRAKKIKSCNVLLPFFSKKEGFSFIRASLEGLILANYAFDCFKSIPFNPPLENACICGVEPSNAFLIKKVEQILQGVYLTRDLVNSNADDSHVEGLIKTAKDLSKDCKKLKVVVLREKQLEKERMNLLLAVGKASVQPPALVVLEYMGDPSSKEKIALVGKGITFDTGGLNLKTTGYIETMKSDMAGSACVLGVIQSLCSLKIKRNVIGVLALAENAIGPSSYKPGDVYTSRLGKTVEIGNTDAEGRLVLADALSYVEDTYAPSVVIDFATLTGAIVIALGEEAAGLFSNNDSLVRGLQKASLRTDERLWRLPLYPEYTEMLKSEIADLKNIGGRPASSCTAAAFLQQFIKKAAWAHLDIAGVAYLSKSKSYHPTLATGAGVRVTIDFLEHFDEKDSV</sequence>
<dbReference type="Gene3D" id="3.40.220.10">
    <property type="entry name" value="Leucine Aminopeptidase, subunit E, domain 1"/>
    <property type="match status" value="1"/>
</dbReference>
<feature type="active site" evidence="9">
    <location>
        <position position="343"/>
    </location>
</feature>
<organism evidence="11 12">
    <name type="scientific">Candidatus Rhabdochlamydia oedothoracis</name>
    <dbReference type="NCBI Taxonomy" id="2720720"/>
    <lineage>
        <taxon>Bacteria</taxon>
        <taxon>Pseudomonadati</taxon>
        <taxon>Chlamydiota</taxon>
        <taxon>Chlamydiia</taxon>
        <taxon>Parachlamydiales</taxon>
        <taxon>Candidatus Rhabdochlamydiaceae</taxon>
        <taxon>Candidatus Rhabdochlamydia</taxon>
    </lineage>
</organism>
<evidence type="ECO:0000256" key="4">
    <source>
        <dbReference type="ARBA" id="ARBA00022438"/>
    </source>
</evidence>